<accession>A0A3D5Q9B5</accession>
<gene>
    <name evidence="2" type="ORF">DHM44_02100</name>
</gene>
<evidence type="ECO:0000256" key="1">
    <source>
        <dbReference type="SAM" id="Phobius"/>
    </source>
</evidence>
<feature type="transmembrane region" description="Helical" evidence="1">
    <location>
        <begin position="20"/>
        <end position="41"/>
    </location>
</feature>
<proteinExistence type="predicted"/>
<dbReference type="Proteomes" id="UP000262325">
    <property type="component" value="Unassembled WGS sequence"/>
</dbReference>
<organism evidence="2 3">
    <name type="scientific">Flexistipes sinusarabici</name>
    <dbReference type="NCBI Taxonomy" id="2352"/>
    <lineage>
        <taxon>Bacteria</taxon>
        <taxon>Pseudomonadati</taxon>
        <taxon>Deferribacterota</taxon>
        <taxon>Deferribacteres</taxon>
        <taxon>Deferribacterales</taxon>
        <taxon>Flexistipitaceae</taxon>
        <taxon>Flexistipes</taxon>
    </lineage>
</organism>
<keyword evidence="1" id="KW-0812">Transmembrane</keyword>
<keyword evidence="1" id="KW-0472">Membrane</keyword>
<comment type="caution">
    <text evidence="2">The sequence shown here is derived from an EMBL/GenBank/DDBJ whole genome shotgun (WGS) entry which is preliminary data.</text>
</comment>
<name>A0A3D5Q9B5_FLESI</name>
<reference evidence="2 3" key="1">
    <citation type="journal article" date="2018" name="Nat. Biotechnol.">
        <title>A standardized bacterial taxonomy based on genome phylogeny substantially revises the tree of life.</title>
        <authorList>
            <person name="Parks D.H."/>
            <person name="Chuvochina M."/>
            <person name="Waite D.W."/>
            <person name="Rinke C."/>
            <person name="Skarshewski A."/>
            <person name="Chaumeil P.A."/>
            <person name="Hugenholtz P."/>
        </authorList>
    </citation>
    <scope>NUCLEOTIDE SEQUENCE [LARGE SCALE GENOMIC DNA]</scope>
    <source>
        <strain evidence="2">UBA8672</strain>
    </source>
</reference>
<evidence type="ECO:0000313" key="2">
    <source>
        <dbReference type="EMBL" id="HCW92455.1"/>
    </source>
</evidence>
<feature type="non-terminal residue" evidence="2">
    <location>
        <position position="51"/>
    </location>
</feature>
<keyword evidence="1" id="KW-1133">Transmembrane helix</keyword>
<protein>
    <submittedName>
        <fullName evidence="2">MATE family efflux transporter</fullName>
    </submittedName>
</protein>
<sequence>MFKRINFRELLPLFSQSWSISWPMILIMVFMFFISLTDVFIAGRISKDVQA</sequence>
<evidence type="ECO:0000313" key="3">
    <source>
        <dbReference type="Proteomes" id="UP000262325"/>
    </source>
</evidence>
<dbReference type="AlphaFoldDB" id="A0A3D5Q9B5"/>
<dbReference type="EMBL" id="DPPF01000043">
    <property type="protein sequence ID" value="HCW92455.1"/>
    <property type="molecule type" value="Genomic_DNA"/>
</dbReference>